<name>A0ABT1PCZ0_9ACTN</name>
<comment type="caution">
    <text evidence="3">The sequence shown here is derived from an EMBL/GenBank/DDBJ whole genome shotgun (WGS) entry which is preliminary data.</text>
</comment>
<sequence length="60" mass="5751">MSLIRKAAIAAAGIAAATAALAVPAAASGSANTHGERTVAVERASDADSTATTPDTWGNA</sequence>
<dbReference type="Proteomes" id="UP001206206">
    <property type="component" value="Unassembled WGS sequence"/>
</dbReference>
<organism evidence="3 4">
    <name type="scientific">Streptantibioticus rubrisoli</name>
    <dbReference type="NCBI Taxonomy" id="1387313"/>
    <lineage>
        <taxon>Bacteria</taxon>
        <taxon>Bacillati</taxon>
        <taxon>Actinomycetota</taxon>
        <taxon>Actinomycetes</taxon>
        <taxon>Kitasatosporales</taxon>
        <taxon>Streptomycetaceae</taxon>
        <taxon>Streptantibioticus</taxon>
    </lineage>
</organism>
<gene>
    <name evidence="3" type="ORF">NON19_09860</name>
</gene>
<feature type="compositionally biased region" description="Basic and acidic residues" evidence="1">
    <location>
        <begin position="34"/>
        <end position="46"/>
    </location>
</feature>
<protein>
    <submittedName>
        <fullName evidence="3">Uncharacterized protein</fullName>
    </submittedName>
</protein>
<keyword evidence="4" id="KW-1185">Reference proteome</keyword>
<feature type="compositionally biased region" description="Low complexity" evidence="1">
    <location>
        <begin position="47"/>
        <end position="60"/>
    </location>
</feature>
<dbReference type="RefSeq" id="WP_255926397.1">
    <property type="nucleotide sequence ID" value="NZ_JANFNH010000006.1"/>
</dbReference>
<dbReference type="EMBL" id="JANFNH010000006">
    <property type="protein sequence ID" value="MCQ4042333.1"/>
    <property type="molecule type" value="Genomic_DNA"/>
</dbReference>
<keyword evidence="2" id="KW-0732">Signal</keyword>
<evidence type="ECO:0000256" key="1">
    <source>
        <dbReference type="SAM" id="MobiDB-lite"/>
    </source>
</evidence>
<evidence type="ECO:0000313" key="3">
    <source>
        <dbReference type="EMBL" id="MCQ4042333.1"/>
    </source>
</evidence>
<feature type="region of interest" description="Disordered" evidence="1">
    <location>
        <begin position="26"/>
        <end position="60"/>
    </location>
</feature>
<feature type="signal peptide" evidence="2">
    <location>
        <begin position="1"/>
        <end position="22"/>
    </location>
</feature>
<proteinExistence type="predicted"/>
<reference evidence="3 4" key="1">
    <citation type="submission" date="2022-06" db="EMBL/GenBank/DDBJ databases">
        <title>Draft genome sequence of type strain Streptomyces rubrisoli DSM 42083.</title>
        <authorList>
            <person name="Duangmal K."/>
            <person name="Klaysubun C."/>
        </authorList>
    </citation>
    <scope>NUCLEOTIDE SEQUENCE [LARGE SCALE GENOMIC DNA]</scope>
    <source>
        <strain evidence="3 4">DSM 42083</strain>
    </source>
</reference>
<evidence type="ECO:0000313" key="4">
    <source>
        <dbReference type="Proteomes" id="UP001206206"/>
    </source>
</evidence>
<evidence type="ECO:0000256" key="2">
    <source>
        <dbReference type="SAM" id="SignalP"/>
    </source>
</evidence>
<accession>A0ABT1PCZ0</accession>
<feature type="chain" id="PRO_5046231883" evidence="2">
    <location>
        <begin position="23"/>
        <end position="60"/>
    </location>
</feature>